<proteinExistence type="predicted"/>
<dbReference type="KEGG" id="ahu:A6A40_24475"/>
<sequence length="195" mass="21136">MEVIVMFKKPGNTVSPYQMTPENLDLKTPAGIGKGIGFMGNLRVGRAERAAKEEVQTQIAVDTAKAAGDIAMLGLQQQVTMMKGALATRAVSGMAALATEQTASFAQGIQQVRAVHVEAVRSQFEQRAESLRMVDAVAGKGMLMAGEADNARAYIADLYERDTERISANVERSMDAMSAHMNRTTDHILNINRKH</sequence>
<dbReference type="EMBL" id="CP028905">
    <property type="protein sequence ID" value="AWB08184.1"/>
    <property type="molecule type" value="Genomic_DNA"/>
</dbReference>
<organism evidence="1 2">
    <name type="scientific">Azospirillum humicireducens</name>
    <dbReference type="NCBI Taxonomy" id="1226968"/>
    <lineage>
        <taxon>Bacteria</taxon>
        <taxon>Pseudomonadati</taxon>
        <taxon>Pseudomonadota</taxon>
        <taxon>Alphaproteobacteria</taxon>
        <taxon>Rhodospirillales</taxon>
        <taxon>Azospirillaceae</taxon>
        <taxon>Azospirillum</taxon>
    </lineage>
</organism>
<reference evidence="1 2" key="1">
    <citation type="submission" date="2018-04" db="EMBL/GenBank/DDBJ databases">
        <title>Complete genome sequence of the nitrogen-fixing bacterium Azospirillum humicireducens type strain SgZ-5.</title>
        <authorList>
            <person name="Yu Z."/>
        </authorList>
    </citation>
    <scope>NUCLEOTIDE SEQUENCE [LARGE SCALE GENOMIC DNA]</scope>
    <source>
        <strain evidence="1 2">SgZ-5</strain>
        <plasmid evidence="1 2">pYZ4</plasmid>
    </source>
</reference>
<name>A0A2R4VUT2_9PROT</name>
<dbReference type="Proteomes" id="UP000077405">
    <property type="component" value="Plasmid pYZ4"/>
</dbReference>
<evidence type="ECO:0000313" key="1">
    <source>
        <dbReference type="EMBL" id="AWB08184.1"/>
    </source>
</evidence>
<geneLocation type="plasmid" evidence="1 2">
    <name>pYZ4</name>
</geneLocation>
<accession>A0A2R4VUT2</accession>
<keyword evidence="2" id="KW-1185">Reference proteome</keyword>
<gene>
    <name evidence="1" type="ORF">A6A40_24475</name>
</gene>
<evidence type="ECO:0000313" key="2">
    <source>
        <dbReference type="Proteomes" id="UP000077405"/>
    </source>
</evidence>
<protein>
    <submittedName>
        <fullName evidence="1">Uncharacterized protein</fullName>
    </submittedName>
</protein>
<keyword evidence="1" id="KW-0614">Plasmid</keyword>
<dbReference type="AlphaFoldDB" id="A0A2R4VUT2"/>